<comment type="caution">
    <text evidence="11">The sequence shown here is derived from an EMBL/GenBank/DDBJ whole genome shotgun (WGS) entry which is preliminary data.</text>
</comment>
<dbReference type="EMBL" id="BKAU01000001">
    <property type="protein sequence ID" value="GEP93820.1"/>
    <property type="molecule type" value="Genomic_DNA"/>
</dbReference>
<keyword evidence="9" id="KW-0472">Membrane</keyword>
<feature type="transmembrane region" description="Helical" evidence="9">
    <location>
        <begin position="91"/>
        <end position="110"/>
    </location>
</feature>
<keyword evidence="9" id="KW-1133">Transmembrane helix</keyword>
<proteinExistence type="predicted"/>
<dbReference type="EC" id="2.7.13.3" evidence="2"/>
<organism evidence="11 12">
    <name type="scientific">Chitinophaga cymbidii</name>
    <dbReference type="NCBI Taxonomy" id="1096750"/>
    <lineage>
        <taxon>Bacteria</taxon>
        <taxon>Pseudomonadati</taxon>
        <taxon>Bacteroidota</taxon>
        <taxon>Chitinophagia</taxon>
        <taxon>Chitinophagales</taxon>
        <taxon>Chitinophagaceae</taxon>
        <taxon>Chitinophaga</taxon>
    </lineage>
</organism>
<dbReference type="GO" id="GO:0005524">
    <property type="term" value="F:ATP binding"/>
    <property type="evidence" value="ECO:0007669"/>
    <property type="project" value="UniProtKB-KW"/>
</dbReference>
<protein>
    <recommendedName>
        <fullName evidence="2">histidine kinase</fullName>
        <ecNumber evidence="2">2.7.13.3</ecNumber>
    </recommendedName>
</protein>
<evidence type="ECO:0000256" key="2">
    <source>
        <dbReference type="ARBA" id="ARBA00012438"/>
    </source>
</evidence>
<accession>A0A512RDP7</accession>
<name>A0A512RDP7_9BACT</name>
<sequence length="381" mass="43053">MASTGNYLIGLNAYTIWPGYIGGTASIIVYYQTRVKGVFTPGLVIWYACVAAVIMCFLYFSNGGSFGTIIYLIVMLLTIMQMVIPPRFQLWLLFGILYAIIFILLVLEYLHPDWVVPYHSRVERLLDHGIGILYTVFFITVVIVVFRRSYIRERNQVRRQNEDLLLLKAELEQSVALANDRHERIQIILKELHHRVKNNLQVISSLLALQYNRMEDDAARASLEASRTRIEAMALIHKGLYQNEDVSAVEIGQYLASLAGSLAGSFGYGSEVIKIDVQLQQDLLDIDRAIPLGLIVNELVSNAFKHAFSGIEQPQVRITLIQRGHGLELQVADNGRGLQDMDDLQKPGSFGMKLVRTLVLQLNAQLHVEHNKGTIFRIVIT</sequence>
<keyword evidence="9" id="KW-0812">Transmembrane</keyword>
<keyword evidence="4" id="KW-0808">Transferase</keyword>
<dbReference type="GO" id="GO:0004673">
    <property type="term" value="F:protein histidine kinase activity"/>
    <property type="evidence" value="ECO:0007669"/>
    <property type="project" value="UniProtKB-EC"/>
</dbReference>
<keyword evidence="5" id="KW-0547">Nucleotide-binding</keyword>
<evidence type="ECO:0000256" key="8">
    <source>
        <dbReference type="SAM" id="Coils"/>
    </source>
</evidence>
<dbReference type="InterPro" id="IPR005467">
    <property type="entry name" value="His_kinase_dom"/>
</dbReference>
<dbReference type="Pfam" id="PF02518">
    <property type="entry name" value="HATPase_c"/>
    <property type="match status" value="1"/>
</dbReference>
<evidence type="ECO:0000256" key="7">
    <source>
        <dbReference type="ARBA" id="ARBA00022840"/>
    </source>
</evidence>
<evidence type="ECO:0000256" key="4">
    <source>
        <dbReference type="ARBA" id="ARBA00022679"/>
    </source>
</evidence>
<evidence type="ECO:0000256" key="6">
    <source>
        <dbReference type="ARBA" id="ARBA00022777"/>
    </source>
</evidence>
<evidence type="ECO:0000256" key="1">
    <source>
        <dbReference type="ARBA" id="ARBA00000085"/>
    </source>
</evidence>
<dbReference type="PANTHER" id="PTHR41523:SF8">
    <property type="entry name" value="ETHYLENE RESPONSE SENSOR PROTEIN"/>
    <property type="match status" value="1"/>
</dbReference>
<evidence type="ECO:0000256" key="5">
    <source>
        <dbReference type="ARBA" id="ARBA00022741"/>
    </source>
</evidence>
<evidence type="ECO:0000256" key="9">
    <source>
        <dbReference type="SAM" id="Phobius"/>
    </source>
</evidence>
<comment type="catalytic activity">
    <reaction evidence="1">
        <text>ATP + protein L-histidine = ADP + protein N-phospho-L-histidine.</text>
        <dbReference type="EC" id="2.7.13.3"/>
    </reaction>
</comment>
<dbReference type="Pfam" id="PF07568">
    <property type="entry name" value="HisKA_2"/>
    <property type="match status" value="1"/>
</dbReference>
<dbReference type="InterPro" id="IPR036890">
    <property type="entry name" value="HATPase_C_sf"/>
</dbReference>
<feature type="domain" description="Histidine kinase" evidence="10">
    <location>
        <begin position="191"/>
        <end position="381"/>
    </location>
</feature>
<evidence type="ECO:0000256" key="3">
    <source>
        <dbReference type="ARBA" id="ARBA00022553"/>
    </source>
</evidence>
<dbReference type="InterPro" id="IPR003594">
    <property type="entry name" value="HATPase_dom"/>
</dbReference>
<evidence type="ECO:0000259" key="10">
    <source>
        <dbReference type="PROSITE" id="PS50109"/>
    </source>
</evidence>
<keyword evidence="3" id="KW-0597">Phosphoprotein</keyword>
<evidence type="ECO:0000313" key="12">
    <source>
        <dbReference type="Proteomes" id="UP000321436"/>
    </source>
</evidence>
<keyword evidence="7" id="KW-0067">ATP-binding</keyword>
<dbReference type="InterPro" id="IPR011495">
    <property type="entry name" value="Sig_transdc_His_kin_sub2_dim/P"/>
</dbReference>
<feature type="coiled-coil region" evidence="8">
    <location>
        <begin position="154"/>
        <end position="181"/>
    </location>
</feature>
<dbReference type="PANTHER" id="PTHR41523">
    <property type="entry name" value="TWO-COMPONENT SYSTEM SENSOR PROTEIN"/>
    <property type="match status" value="1"/>
</dbReference>
<keyword evidence="12" id="KW-1185">Reference proteome</keyword>
<evidence type="ECO:0000313" key="11">
    <source>
        <dbReference type="EMBL" id="GEP93820.1"/>
    </source>
</evidence>
<dbReference type="SUPFAM" id="SSF55874">
    <property type="entry name" value="ATPase domain of HSP90 chaperone/DNA topoisomerase II/histidine kinase"/>
    <property type="match status" value="1"/>
</dbReference>
<feature type="transmembrane region" description="Helical" evidence="9">
    <location>
        <begin position="12"/>
        <end position="31"/>
    </location>
</feature>
<reference evidence="11 12" key="1">
    <citation type="submission" date="2019-07" db="EMBL/GenBank/DDBJ databases">
        <title>Whole genome shotgun sequence of Chitinophaga cymbidii NBRC 109752.</title>
        <authorList>
            <person name="Hosoyama A."/>
            <person name="Uohara A."/>
            <person name="Ohji S."/>
            <person name="Ichikawa N."/>
        </authorList>
    </citation>
    <scope>NUCLEOTIDE SEQUENCE [LARGE SCALE GENOMIC DNA]</scope>
    <source>
        <strain evidence="11 12">NBRC 109752</strain>
    </source>
</reference>
<dbReference type="PROSITE" id="PS50109">
    <property type="entry name" value="HIS_KIN"/>
    <property type="match status" value="1"/>
</dbReference>
<gene>
    <name evidence="11" type="ORF">CCY01nite_00800</name>
</gene>
<feature type="transmembrane region" description="Helical" evidence="9">
    <location>
        <begin position="130"/>
        <end position="150"/>
    </location>
</feature>
<keyword evidence="6" id="KW-0418">Kinase</keyword>
<dbReference type="Proteomes" id="UP000321436">
    <property type="component" value="Unassembled WGS sequence"/>
</dbReference>
<feature type="transmembrane region" description="Helical" evidence="9">
    <location>
        <begin position="43"/>
        <end position="60"/>
    </location>
</feature>
<dbReference type="SMART" id="SM00387">
    <property type="entry name" value="HATPase_c"/>
    <property type="match status" value="1"/>
</dbReference>
<keyword evidence="8" id="KW-0175">Coiled coil</keyword>
<dbReference type="Gene3D" id="3.30.565.10">
    <property type="entry name" value="Histidine kinase-like ATPase, C-terminal domain"/>
    <property type="match status" value="1"/>
</dbReference>
<dbReference type="AlphaFoldDB" id="A0A512RDP7"/>
<dbReference type="Gene3D" id="3.30.450.20">
    <property type="entry name" value="PAS domain"/>
    <property type="match status" value="1"/>
</dbReference>